<gene>
    <name evidence="3" type="ORF">SAMN02744037_00095</name>
</gene>
<feature type="signal peptide" evidence="1">
    <location>
        <begin position="1"/>
        <end position="21"/>
    </location>
</feature>
<dbReference type="Pfam" id="PF09992">
    <property type="entry name" value="NAGPA"/>
    <property type="match status" value="1"/>
</dbReference>
<evidence type="ECO:0000313" key="3">
    <source>
        <dbReference type="EMBL" id="SHJ44988.1"/>
    </source>
</evidence>
<dbReference type="STRING" id="1123349.SAMN02744037_00095"/>
<dbReference type="OrthoDB" id="9809781at2"/>
<keyword evidence="4" id="KW-1185">Reference proteome</keyword>
<keyword evidence="1" id="KW-0732">Signal</keyword>
<dbReference type="PANTHER" id="PTHR40446:SF2">
    <property type="entry name" value="N-ACETYLGLUCOSAMINE-1-PHOSPHODIESTER ALPHA-N-ACETYLGLUCOSAMINIDASE"/>
    <property type="match status" value="1"/>
</dbReference>
<accession>A0A1M6JE81</accession>
<organism evidence="3 4">
    <name type="scientific">Tepidibacter formicigenes DSM 15518</name>
    <dbReference type="NCBI Taxonomy" id="1123349"/>
    <lineage>
        <taxon>Bacteria</taxon>
        <taxon>Bacillati</taxon>
        <taxon>Bacillota</taxon>
        <taxon>Clostridia</taxon>
        <taxon>Peptostreptococcales</taxon>
        <taxon>Peptostreptococcaceae</taxon>
        <taxon>Tepidibacter</taxon>
    </lineage>
</organism>
<dbReference type="AlphaFoldDB" id="A0A1M6JE81"/>
<reference evidence="4" key="1">
    <citation type="submission" date="2016-11" db="EMBL/GenBank/DDBJ databases">
        <authorList>
            <person name="Varghese N."/>
            <person name="Submissions S."/>
        </authorList>
    </citation>
    <scope>NUCLEOTIDE SEQUENCE [LARGE SCALE GENOMIC DNA]</scope>
    <source>
        <strain evidence="4">DSM 15518</strain>
    </source>
</reference>
<proteinExistence type="predicted"/>
<dbReference type="RefSeq" id="WP_072886449.1">
    <property type="nucleotide sequence ID" value="NZ_FRAE01000004.1"/>
</dbReference>
<evidence type="ECO:0000259" key="2">
    <source>
        <dbReference type="Pfam" id="PF09992"/>
    </source>
</evidence>
<protein>
    <recommendedName>
        <fullName evidence="2">Phosphodiester glycosidase domain-containing protein</fullName>
    </recommendedName>
</protein>
<dbReference type="PANTHER" id="PTHR40446">
    <property type="entry name" value="N-ACETYLGLUCOSAMINE-1-PHOSPHODIESTER ALPHA-N-ACETYLGLUCOSAMINIDASE"/>
    <property type="match status" value="1"/>
</dbReference>
<dbReference type="EMBL" id="FRAE01000004">
    <property type="protein sequence ID" value="SHJ44988.1"/>
    <property type="molecule type" value="Genomic_DNA"/>
</dbReference>
<sequence length="360" mass="39976">MKKIFLAIVIIFLMGFSQVFAVSTHISYTKNFKSVNKTAKIVVIDVNNQNIRPNIGRAYDKIAAAQSLKDMANKKKTDNNKVIGAINGTYFSAYDGTNLPYGTIIENGKVVHIGNYGSVIGFTSDNKIIIDNLNIKIDGYINDKKSYYAWGINHPREEKDAIVIYTEEYKDAISSIGGKAVIVENGTVKYIAENKDNLWVSQNGFIIVFNQDVSYLVSRFKVGDKVSYDFKFESKNIDQNIESNINWKDVKLALGAGPSLIINGNITADGALEGFWESKINTNRAQRSFIGYTFDNKLVMGTVSNANLKEMAQICKELNLKGAMCMDGGASSGLYYEGKYITSPGRNINNAIIFTEEIIK</sequence>
<evidence type="ECO:0000313" key="4">
    <source>
        <dbReference type="Proteomes" id="UP000242497"/>
    </source>
</evidence>
<dbReference type="InterPro" id="IPR018711">
    <property type="entry name" value="NAGPA"/>
</dbReference>
<evidence type="ECO:0000256" key="1">
    <source>
        <dbReference type="SAM" id="SignalP"/>
    </source>
</evidence>
<name>A0A1M6JE81_9FIRM</name>
<dbReference type="Proteomes" id="UP000242497">
    <property type="component" value="Unassembled WGS sequence"/>
</dbReference>
<feature type="domain" description="Phosphodiester glycosidase" evidence="2">
    <location>
        <begin position="180"/>
        <end position="354"/>
    </location>
</feature>
<feature type="chain" id="PRO_5013246226" description="Phosphodiester glycosidase domain-containing protein" evidence="1">
    <location>
        <begin position="22"/>
        <end position="360"/>
    </location>
</feature>